<protein>
    <submittedName>
        <fullName evidence="1">Uncharacterized protein</fullName>
    </submittedName>
</protein>
<organism evidence="1 2">
    <name type="scientific">Pseudoxanthomonas winnipegensis</name>
    <dbReference type="NCBI Taxonomy" id="2480810"/>
    <lineage>
        <taxon>Bacteria</taxon>
        <taxon>Pseudomonadati</taxon>
        <taxon>Pseudomonadota</taxon>
        <taxon>Gammaproteobacteria</taxon>
        <taxon>Lysobacterales</taxon>
        <taxon>Lysobacteraceae</taxon>
        <taxon>Pseudoxanthomonas</taxon>
    </lineage>
</organism>
<comment type="caution">
    <text evidence="1">The sequence shown here is derived from an EMBL/GenBank/DDBJ whole genome shotgun (WGS) entry which is preliminary data.</text>
</comment>
<evidence type="ECO:0000313" key="2">
    <source>
        <dbReference type="Proteomes" id="UP000292627"/>
    </source>
</evidence>
<gene>
    <name evidence="1" type="ORF">EA660_16150</name>
</gene>
<dbReference type="RefSeq" id="WP_130552490.1">
    <property type="nucleotide sequence ID" value="NZ_SHMC01000007.1"/>
</dbReference>
<sequence length="127" mass="13716">MSTPRPGTAGATRACPHCKAMILETAAVCPSCKHHLRFDDAATVARHETQRVVPLKVQGTVNHPAEAATAYEYTAVMVISDEQGREIDRHVVGVGALRPGEQRTFSLAVEMFPHSGGMAPRGKRRLS</sequence>
<dbReference type="EMBL" id="SHMC01000007">
    <property type="protein sequence ID" value="TAA21886.1"/>
    <property type="molecule type" value="Genomic_DNA"/>
</dbReference>
<accession>A0A4Q8L685</accession>
<dbReference type="Proteomes" id="UP000292627">
    <property type="component" value="Unassembled WGS sequence"/>
</dbReference>
<proteinExistence type="predicted"/>
<dbReference type="OrthoDB" id="5974215at2"/>
<reference evidence="1 2" key="1">
    <citation type="submission" date="2019-02" db="EMBL/GenBank/DDBJ databases">
        <title>WGS of Pseudoxanthomonas species novum from clinical isolates.</title>
        <authorList>
            <person name="Bernier A.-M."/>
            <person name="Bernard K."/>
            <person name="Vachon A."/>
        </authorList>
    </citation>
    <scope>NUCLEOTIDE SEQUENCE [LARGE SCALE GENOMIC DNA]</scope>
    <source>
        <strain evidence="1 2">NML171200</strain>
    </source>
</reference>
<dbReference type="AlphaFoldDB" id="A0A4Q8L685"/>
<name>A0A4Q8L685_9GAMM</name>
<evidence type="ECO:0000313" key="1">
    <source>
        <dbReference type="EMBL" id="TAA21886.1"/>
    </source>
</evidence>